<dbReference type="RefSeq" id="WP_073612015.1">
    <property type="nucleotide sequence ID" value="NZ_FRFE01000002.1"/>
</dbReference>
<name>A0A1M7XYJ4_9BACT</name>
<gene>
    <name evidence="3" type="ORF">SAMN02745220_00659</name>
</gene>
<feature type="chain" id="PRO_5012545733" evidence="1">
    <location>
        <begin position="26"/>
        <end position="389"/>
    </location>
</feature>
<feature type="signal peptide" evidence="1">
    <location>
        <begin position="1"/>
        <end position="25"/>
    </location>
</feature>
<protein>
    <submittedName>
        <fullName evidence="3">Metallo-beta-lactamase superfamily protein</fullName>
    </submittedName>
</protein>
<sequence>MKRKVLNFLAVSLCLSWGISMPAVAQDPAKIWLRQGPNKLMDTPVVMEQMDIARDLAGDDPYFLTTQRLQCNDIDDTYTIVGPPGFNGSFTGAPPAWKEVPAVPTQVFDNVYYVGGMEVGGWLIDTGDGYIMLDSSYDYGVEEILLPNMEKLGLDPAQVKYIMITHGSIGRGGGDHAGGVKYFNETYGTKIVLSGPEWAKSDQTSIDHDDVIVPTDGQTLTLGDTTVTMVNTPRSVGGGGLSYFIPVKIKGKQHLWATYGNTGINSPLANIEVYLASMEKWFTYLDNLEPDIAISSHPFVDGSLDRMALIRECNDRSGNKNKWKGHGGWQNQECQRNPFLIGKEGARRYFEIMDQCAYVRYMREAAGISNTGLACLNGLDADGNCLPLP</sequence>
<reference evidence="3 4" key="1">
    <citation type="submission" date="2016-12" db="EMBL/GenBank/DDBJ databases">
        <authorList>
            <person name="Song W.-J."/>
            <person name="Kurnit D.M."/>
        </authorList>
    </citation>
    <scope>NUCLEOTIDE SEQUENCE [LARGE SCALE GENOMIC DNA]</scope>
    <source>
        <strain evidence="3 4">DSM 18488</strain>
    </source>
</reference>
<keyword evidence="1" id="KW-0732">Signal</keyword>
<dbReference type="Gene3D" id="3.60.15.10">
    <property type="entry name" value="Ribonuclease Z/Hydroxyacylglutathione hydrolase-like"/>
    <property type="match status" value="1"/>
</dbReference>
<proteinExistence type="predicted"/>
<dbReference type="InterPro" id="IPR036866">
    <property type="entry name" value="RibonucZ/Hydroxyglut_hydro"/>
</dbReference>
<dbReference type="Pfam" id="PF00753">
    <property type="entry name" value="Lactamase_B"/>
    <property type="match status" value="1"/>
</dbReference>
<organism evidence="3 4">
    <name type="scientific">Desulfopila aestuarii DSM 18488</name>
    <dbReference type="NCBI Taxonomy" id="1121416"/>
    <lineage>
        <taxon>Bacteria</taxon>
        <taxon>Pseudomonadati</taxon>
        <taxon>Thermodesulfobacteriota</taxon>
        <taxon>Desulfobulbia</taxon>
        <taxon>Desulfobulbales</taxon>
        <taxon>Desulfocapsaceae</taxon>
        <taxon>Desulfopila</taxon>
    </lineage>
</organism>
<evidence type="ECO:0000313" key="3">
    <source>
        <dbReference type="EMBL" id="SHO44130.1"/>
    </source>
</evidence>
<dbReference type="EMBL" id="FRFE01000002">
    <property type="protein sequence ID" value="SHO44130.1"/>
    <property type="molecule type" value="Genomic_DNA"/>
</dbReference>
<accession>A0A1M7XYJ4</accession>
<dbReference type="InterPro" id="IPR001279">
    <property type="entry name" value="Metallo-B-lactamas"/>
</dbReference>
<evidence type="ECO:0000256" key="1">
    <source>
        <dbReference type="SAM" id="SignalP"/>
    </source>
</evidence>
<evidence type="ECO:0000259" key="2">
    <source>
        <dbReference type="SMART" id="SM00849"/>
    </source>
</evidence>
<dbReference type="Proteomes" id="UP000184603">
    <property type="component" value="Unassembled WGS sequence"/>
</dbReference>
<dbReference type="SUPFAM" id="SSF56281">
    <property type="entry name" value="Metallo-hydrolase/oxidoreductase"/>
    <property type="match status" value="1"/>
</dbReference>
<dbReference type="SMART" id="SM00849">
    <property type="entry name" value="Lactamase_B"/>
    <property type="match status" value="1"/>
</dbReference>
<evidence type="ECO:0000313" key="4">
    <source>
        <dbReference type="Proteomes" id="UP000184603"/>
    </source>
</evidence>
<feature type="domain" description="Metallo-beta-lactamase" evidence="2">
    <location>
        <begin position="118"/>
        <end position="297"/>
    </location>
</feature>
<dbReference type="OrthoDB" id="9802248at2"/>
<keyword evidence="4" id="KW-1185">Reference proteome</keyword>
<dbReference type="STRING" id="1121416.SAMN02745220_00659"/>
<dbReference type="AlphaFoldDB" id="A0A1M7XYJ4"/>